<evidence type="ECO:0000256" key="2">
    <source>
        <dbReference type="ARBA" id="ARBA00007613"/>
    </source>
</evidence>
<evidence type="ECO:0000256" key="3">
    <source>
        <dbReference type="ARBA" id="ARBA00022448"/>
    </source>
</evidence>
<keyword evidence="3" id="KW-0813">Transport</keyword>
<comment type="subcellular location">
    <subcellularLocation>
        <location evidence="1">Cell outer membrane</location>
    </subcellularLocation>
</comment>
<evidence type="ECO:0000256" key="4">
    <source>
        <dbReference type="ARBA" id="ARBA00022452"/>
    </source>
</evidence>
<evidence type="ECO:0000313" key="9">
    <source>
        <dbReference type="Proteomes" id="UP000199532"/>
    </source>
</evidence>
<dbReference type="InterPro" id="IPR051906">
    <property type="entry name" value="TolC-like"/>
</dbReference>
<dbReference type="AlphaFoldDB" id="A0A1H6Z8Z9"/>
<dbReference type="Pfam" id="PF02321">
    <property type="entry name" value="OEP"/>
    <property type="match status" value="2"/>
</dbReference>
<keyword evidence="4" id="KW-1134">Transmembrane beta strand</keyword>
<gene>
    <name evidence="8" type="ORF">SAMN04487995_4937</name>
</gene>
<dbReference type="PANTHER" id="PTHR30026:SF20">
    <property type="entry name" value="OUTER MEMBRANE PROTEIN TOLC"/>
    <property type="match status" value="1"/>
</dbReference>
<comment type="similarity">
    <text evidence="2">Belongs to the outer membrane factor (OMF) (TC 1.B.17) family.</text>
</comment>
<dbReference type="RefSeq" id="WP_177197130.1">
    <property type="nucleotide sequence ID" value="NZ_FNXY01000008.1"/>
</dbReference>
<dbReference type="Proteomes" id="UP000199532">
    <property type="component" value="Unassembled WGS sequence"/>
</dbReference>
<keyword evidence="9" id="KW-1185">Reference proteome</keyword>
<dbReference type="InterPro" id="IPR003423">
    <property type="entry name" value="OMP_efflux"/>
</dbReference>
<accession>A0A1H6Z8Z9</accession>
<dbReference type="GO" id="GO:1990281">
    <property type="term" value="C:efflux pump complex"/>
    <property type="evidence" value="ECO:0007669"/>
    <property type="project" value="TreeGrafter"/>
</dbReference>
<dbReference type="SUPFAM" id="SSF56954">
    <property type="entry name" value="Outer membrane efflux proteins (OEP)"/>
    <property type="match status" value="1"/>
</dbReference>
<dbReference type="GO" id="GO:0015562">
    <property type="term" value="F:efflux transmembrane transporter activity"/>
    <property type="evidence" value="ECO:0007669"/>
    <property type="project" value="InterPro"/>
</dbReference>
<evidence type="ECO:0000256" key="1">
    <source>
        <dbReference type="ARBA" id="ARBA00004442"/>
    </source>
</evidence>
<dbReference type="PANTHER" id="PTHR30026">
    <property type="entry name" value="OUTER MEMBRANE PROTEIN TOLC"/>
    <property type="match status" value="1"/>
</dbReference>
<name>A0A1H6Z8Z9_9BACT</name>
<keyword evidence="6" id="KW-0472">Membrane</keyword>
<evidence type="ECO:0000256" key="6">
    <source>
        <dbReference type="ARBA" id="ARBA00023136"/>
    </source>
</evidence>
<organism evidence="8 9">
    <name type="scientific">Dyadobacter koreensis</name>
    <dbReference type="NCBI Taxonomy" id="408657"/>
    <lineage>
        <taxon>Bacteria</taxon>
        <taxon>Pseudomonadati</taxon>
        <taxon>Bacteroidota</taxon>
        <taxon>Cytophagia</taxon>
        <taxon>Cytophagales</taxon>
        <taxon>Spirosomataceae</taxon>
        <taxon>Dyadobacter</taxon>
    </lineage>
</organism>
<dbReference type="STRING" id="408657.SAMN04487995_4937"/>
<dbReference type="EMBL" id="FNXY01000008">
    <property type="protein sequence ID" value="SEJ48474.1"/>
    <property type="molecule type" value="Genomic_DNA"/>
</dbReference>
<dbReference type="Gene3D" id="1.20.1600.10">
    <property type="entry name" value="Outer membrane efflux proteins (OEP)"/>
    <property type="match status" value="1"/>
</dbReference>
<keyword evidence="5" id="KW-0812">Transmembrane</keyword>
<protein>
    <submittedName>
        <fullName evidence="8">Outer membrane protein TolC</fullName>
    </submittedName>
</protein>
<sequence length="459" mass="51658">MKRITHRLIGILIVLFYPYTLLAQVMGIEDAVNATLSNYPSLSAAQSALEVVRENAQVIKDNRLPNVRLHDQINVGTANGLSGSYFSMGLIVPTSGGRRPENSSDLASGNIALATADWEVYNFGRFQAEDRLAKADILVGEAAVENEKFGIRQTVINTYLDLLWLRQTIKIEQRNIARVDTVRRIITNLVHNGIRPGLDSSLASVEFSRAKLNYFQMQEQLQRAFIQLATLTGRPVNQLEIDTTFQEQALLMQPLDMKLTADHPLLRYQTNLVNRQNFEVELIRKSALPKVSLLASTWARGTSLDIDNNFGPLGSGFGYSRTNFLVGVAATVNLTDFHRIKNRSQLQQWRIKQARSQLQTQQIQLQNSLTTSDSVMATVRLALMELPTALNSAERAYQQRLSLYNNGIENILGLTDALQLLTTVEKQAVSIQRRAVDVRLQRAYATSNFDDFFSLFRRQ</sequence>
<dbReference type="GO" id="GO:0015288">
    <property type="term" value="F:porin activity"/>
    <property type="evidence" value="ECO:0007669"/>
    <property type="project" value="TreeGrafter"/>
</dbReference>
<keyword evidence="7" id="KW-0998">Cell outer membrane</keyword>
<dbReference type="GO" id="GO:0009279">
    <property type="term" value="C:cell outer membrane"/>
    <property type="evidence" value="ECO:0007669"/>
    <property type="project" value="UniProtKB-SubCell"/>
</dbReference>
<evidence type="ECO:0000313" key="8">
    <source>
        <dbReference type="EMBL" id="SEJ48474.1"/>
    </source>
</evidence>
<evidence type="ECO:0000256" key="7">
    <source>
        <dbReference type="ARBA" id="ARBA00023237"/>
    </source>
</evidence>
<proteinExistence type="inferred from homology"/>
<evidence type="ECO:0000256" key="5">
    <source>
        <dbReference type="ARBA" id="ARBA00022692"/>
    </source>
</evidence>
<reference evidence="8 9" key="1">
    <citation type="submission" date="2016-10" db="EMBL/GenBank/DDBJ databases">
        <authorList>
            <person name="de Groot N.N."/>
        </authorList>
    </citation>
    <scope>NUCLEOTIDE SEQUENCE [LARGE SCALE GENOMIC DNA]</scope>
    <source>
        <strain evidence="8 9">DSM 19938</strain>
    </source>
</reference>